<dbReference type="EMBL" id="LSRX01002390">
    <property type="protein sequence ID" value="OLP75591.1"/>
    <property type="molecule type" value="Genomic_DNA"/>
</dbReference>
<dbReference type="OrthoDB" id="6288734at2759"/>
<feature type="region of interest" description="Disordered" evidence="3">
    <location>
        <begin position="16"/>
        <end position="62"/>
    </location>
</feature>
<dbReference type="Proteomes" id="UP000186817">
    <property type="component" value="Unassembled WGS sequence"/>
</dbReference>
<accession>A0A1Q9BY37</accession>
<dbReference type="PANTHER" id="PTHR11067">
    <property type="entry name" value="INOSINE TRIPHOSPHATE PYROPHOSPHATASE/HAM1 PROTEIN"/>
    <property type="match status" value="1"/>
</dbReference>
<dbReference type="GO" id="GO:0009143">
    <property type="term" value="P:nucleoside triphosphate catabolic process"/>
    <property type="evidence" value="ECO:0007669"/>
    <property type="project" value="InterPro"/>
</dbReference>
<keyword evidence="2" id="KW-0378">Hydrolase</keyword>
<dbReference type="PANTHER" id="PTHR11067:SF9">
    <property type="entry name" value="INOSINE TRIPHOSPHATE PYROPHOSPHATASE"/>
    <property type="match status" value="1"/>
</dbReference>
<name>A0A1Q9BY37_SYMMI</name>
<organism evidence="4 5">
    <name type="scientific">Symbiodinium microadriaticum</name>
    <name type="common">Dinoflagellate</name>
    <name type="synonym">Zooxanthella microadriatica</name>
    <dbReference type="NCBI Taxonomy" id="2951"/>
    <lineage>
        <taxon>Eukaryota</taxon>
        <taxon>Sar</taxon>
        <taxon>Alveolata</taxon>
        <taxon>Dinophyceae</taxon>
        <taxon>Suessiales</taxon>
        <taxon>Symbiodiniaceae</taxon>
        <taxon>Symbiodinium</taxon>
    </lineage>
</organism>
<dbReference type="GO" id="GO:0047429">
    <property type="term" value="F:nucleoside triphosphate diphosphatase activity"/>
    <property type="evidence" value="ECO:0007669"/>
    <property type="project" value="InterPro"/>
</dbReference>
<dbReference type="Gene3D" id="3.90.950.10">
    <property type="match status" value="2"/>
</dbReference>
<reference evidence="4 5" key="1">
    <citation type="submission" date="2016-02" db="EMBL/GenBank/DDBJ databases">
        <title>Genome analysis of coral dinoflagellate symbionts highlights evolutionary adaptations to a symbiotic lifestyle.</title>
        <authorList>
            <person name="Aranda M."/>
            <person name="Li Y."/>
            <person name="Liew Y.J."/>
            <person name="Baumgarten S."/>
            <person name="Simakov O."/>
            <person name="Wilson M."/>
            <person name="Piel J."/>
            <person name="Ashoor H."/>
            <person name="Bougouffa S."/>
            <person name="Bajic V.B."/>
            <person name="Ryu T."/>
            <person name="Ravasi T."/>
            <person name="Bayer T."/>
            <person name="Micklem G."/>
            <person name="Kim H."/>
            <person name="Bhak J."/>
            <person name="Lajeunesse T.C."/>
            <person name="Voolstra C.R."/>
        </authorList>
    </citation>
    <scope>NUCLEOTIDE SEQUENCE [LARGE SCALE GENOMIC DNA]</scope>
    <source>
        <strain evidence="4 5">CCMP2467</strain>
    </source>
</reference>
<protein>
    <submittedName>
        <fullName evidence="4">Inosine triphosphate pyrophosphatase</fullName>
    </submittedName>
</protein>
<dbReference type="SUPFAM" id="SSF52972">
    <property type="entry name" value="ITPase-like"/>
    <property type="match status" value="2"/>
</dbReference>
<gene>
    <name evidence="4" type="ORF">AK812_SmicGene44590</name>
</gene>
<evidence type="ECO:0000313" key="4">
    <source>
        <dbReference type="EMBL" id="OLP75591.1"/>
    </source>
</evidence>
<dbReference type="CDD" id="cd00515">
    <property type="entry name" value="HAM1"/>
    <property type="match status" value="1"/>
</dbReference>
<sequence length="1079" mass="119448">MSEDRAMLEISQMWGTHSAMAEDGQSDDELVPTKFPRRAGKGAGKLEKRSREPSAAPARGPKQTHLLTLARMMARHEMALQQLEADRSWVIFVDSGSMGIIHQLMQTTATWKKQRSKNECTCGLRQALMGAMLLELEARMAKLAQGTAAQAPLVRAKILLQDPLRWQYTRWNPEKQIHEPTSAAPLSHEKLTLSMESPAKTTIREPERSRRPLPKELQQLLPPDQRSQRESHQKIYKEMTDTKVQRAKGKLTSGITVDLSGTMVQLHRRKAWLRSPTLLCIQLLRFRGNVDGEVPTFTEGIEQATAPTRLDGQSSRATVFWVDDDDDDDDQTGRLDYCPSFPASTFDVCADLVQDQLVCCTGTGSSVPRAMAKRTRPTQLVFITGNAKKLEVKQILSSGSEELPFEVTAQKVDLPELQGSSAKETAAIAEEHVKGPVICENTLLCYHALKDLPGSYIKWFSEKLGLAGLNKLLAAYEAAQCLFTLCAGPGREVRVFDGRTEGKIVEARGPEARSVGRVELAQECLDMCEDFGWDPIFEPLEGGGKTFAELMKEAKHAISHRGKALEQLREWLISNVVPWRQYQAAFEEEVAKVQTARLLLPPFGKSRLHVSYANNIIFALAGPEIVEAGEMLQNVDVSQAIISEFRDCEAFQKASGAEGERLRERDQKDNLAIAQGLHSAHERGELDLPPADPRVPTPVDTGSKNLHEVAEEIQAVIRDSIPDDQGYVVALGGDSGTGKSSTVRVLQEKLPSNGNVIRSITHLAVEKAKNNNCEVEEVLSTHAERRAFFDNLTLEKGPGDKYELFMKDKPLKEIQNSVLKSQEVEKKLTTVSEKIQGEHFAFMHQKLEMMKDDGACVSHGMRGAREAESSGLLEGRQPTLRHVPANLRFELVNPDSQSIAMRKVAQKMAGKAAEKVKDGACSSAVKVALNEALQEILAENAACHSVLHIVAWAMAKRARAAELVFITGNAKKLKEVKQILSSGSEELPFEVTSQKVDLPELQGSSAKEHVKGPVMCEDTSLCYHALKDLPGPYIKWFLDKLGLAGLNKLLTAYEDSEESTEVAAFTYRTRVGGRHVRVF</sequence>
<comment type="caution">
    <text evidence="4">The sequence shown here is derived from an EMBL/GenBank/DDBJ whole genome shotgun (WGS) entry which is preliminary data.</text>
</comment>
<keyword evidence="5" id="KW-1185">Reference proteome</keyword>
<dbReference type="GO" id="GO:0005737">
    <property type="term" value="C:cytoplasm"/>
    <property type="evidence" value="ECO:0007669"/>
    <property type="project" value="TreeGrafter"/>
</dbReference>
<feature type="compositionally biased region" description="Low complexity" evidence="3">
    <location>
        <begin position="215"/>
        <end position="225"/>
    </location>
</feature>
<comment type="similarity">
    <text evidence="1">Belongs to the HAM1 NTPase family.</text>
</comment>
<evidence type="ECO:0000256" key="1">
    <source>
        <dbReference type="ARBA" id="ARBA00008023"/>
    </source>
</evidence>
<dbReference type="AlphaFoldDB" id="A0A1Q9BY37"/>
<feature type="region of interest" description="Disordered" evidence="3">
    <location>
        <begin position="194"/>
        <end position="231"/>
    </location>
</feature>
<evidence type="ECO:0000256" key="2">
    <source>
        <dbReference type="ARBA" id="ARBA00022801"/>
    </source>
</evidence>
<dbReference type="InterPro" id="IPR029001">
    <property type="entry name" value="ITPase-like_fam"/>
</dbReference>
<dbReference type="InterPro" id="IPR002637">
    <property type="entry name" value="RdgB/HAM1"/>
</dbReference>
<dbReference type="Pfam" id="PF01725">
    <property type="entry name" value="Ham1p_like"/>
    <property type="match status" value="3"/>
</dbReference>
<evidence type="ECO:0000256" key="3">
    <source>
        <dbReference type="SAM" id="MobiDB-lite"/>
    </source>
</evidence>
<proteinExistence type="inferred from homology"/>
<feature type="compositionally biased region" description="Basic and acidic residues" evidence="3">
    <location>
        <begin position="202"/>
        <end position="214"/>
    </location>
</feature>
<evidence type="ECO:0000313" key="5">
    <source>
        <dbReference type="Proteomes" id="UP000186817"/>
    </source>
</evidence>